<feature type="domain" description="ABC transporter" evidence="5">
    <location>
        <begin position="62"/>
        <end position="267"/>
    </location>
</feature>
<dbReference type="PANTHER" id="PTHR19211">
    <property type="entry name" value="ATP-BINDING TRANSPORT PROTEIN-RELATED"/>
    <property type="match status" value="1"/>
</dbReference>
<proteinExistence type="predicted"/>
<accession>A0ABT0I2C2</accession>
<dbReference type="Pfam" id="PF00005">
    <property type="entry name" value="ABC_tran"/>
    <property type="match status" value="1"/>
</dbReference>
<dbReference type="PROSITE" id="PS00211">
    <property type="entry name" value="ABC_TRANSPORTER_1"/>
    <property type="match status" value="1"/>
</dbReference>
<protein>
    <submittedName>
        <fullName evidence="6">ATP-binding cassette domain-containing protein</fullName>
    </submittedName>
</protein>
<keyword evidence="3 6" id="KW-0067">ATP-binding</keyword>
<name>A0ABT0I2C2_9LACO</name>
<evidence type="ECO:0000313" key="7">
    <source>
        <dbReference type="Proteomes" id="UP001522905"/>
    </source>
</evidence>
<dbReference type="SUPFAM" id="SSF52540">
    <property type="entry name" value="P-loop containing nucleoside triphosphate hydrolases"/>
    <property type="match status" value="1"/>
</dbReference>
<dbReference type="PANTHER" id="PTHR19211:SF100">
    <property type="entry name" value="RIBOSOME PROTECTION PROTEIN VMLR"/>
    <property type="match status" value="1"/>
</dbReference>
<gene>
    <name evidence="6" type="ORF">LNP07_04980</name>
</gene>
<dbReference type="SMART" id="SM00382">
    <property type="entry name" value="AAA"/>
    <property type="match status" value="1"/>
</dbReference>
<dbReference type="EMBL" id="JAJIAO010000004">
    <property type="protein sequence ID" value="MCK8624867.1"/>
    <property type="molecule type" value="Genomic_DNA"/>
</dbReference>
<evidence type="ECO:0000256" key="4">
    <source>
        <dbReference type="SAM" id="MobiDB-lite"/>
    </source>
</evidence>
<dbReference type="PROSITE" id="PS50893">
    <property type="entry name" value="ABC_TRANSPORTER_2"/>
    <property type="match status" value="1"/>
</dbReference>
<dbReference type="Gene3D" id="3.40.50.300">
    <property type="entry name" value="P-loop containing nucleotide triphosphate hydrolases"/>
    <property type="match status" value="1"/>
</dbReference>
<evidence type="ECO:0000256" key="1">
    <source>
        <dbReference type="ARBA" id="ARBA00022737"/>
    </source>
</evidence>
<dbReference type="CDD" id="cd03221">
    <property type="entry name" value="ABCF_EF-3"/>
    <property type="match status" value="1"/>
</dbReference>
<dbReference type="GO" id="GO:0005524">
    <property type="term" value="F:ATP binding"/>
    <property type="evidence" value="ECO:0007669"/>
    <property type="project" value="UniProtKB-KW"/>
</dbReference>
<reference evidence="6 7" key="1">
    <citation type="submission" date="2021-11" db="EMBL/GenBank/DDBJ databases">
        <title>Comparative genomics of bee honey and flower isolates.</title>
        <authorList>
            <person name="Bechtner J.D."/>
            <person name="Gallus M.K."/>
            <person name="Ehrmann M."/>
        </authorList>
    </citation>
    <scope>NUCLEOTIDE SEQUENCE [LARGE SCALE GENOMIC DNA]</scope>
    <source>
        <strain evidence="6 7">M161</strain>
    </source>
</reference>
<comment type="caution">
    <text evidence="6">The sequence shown here is derived from an EMBL/GenBank/DDBJ whole genome shotgun (WGS) entry which is preliminary data.</text>
</comment>
<dbReference type="InterPro" id="IPR027417">
    <property type="entry name" value="P-loop_NTPase"/>
</dbReference>
<keyword evidence="7" id="KW-1185">Reference proteome</keyword>
<evidence type="ECO:0000259" key="5">
    <source>
        <dbReference type="PROSITE" id="PS50893"/>
    </source>
</evidence>
<dbReference type="InterPro" id="IPR017871">
    <property type="entry name" value="ABC_transporter-like_CS"/>
</dbReference>
<sequence length="297" mass="33920">MSSAEFKTSKTRHDSMEKKMQKKATALKTRIDKLDKFTPPKHDKEIKFIDPAGQQFIKKTVLHVRKMDVKFKKKTLISQVNLSLKYGEHVNIQGVNGSGKTTFIKQILASKDYFNQSISIGYFDQLNQNLILTQSVWQNSIADSTQDNQVVFHVLSALGLLAFKDRLAMNLSGGQKVRLQLAKVLLGSHQVIILDEPTNYLDLKAKQALITFLNNYPGSVILISHDVAFTNQIRGKTYFIKNKRWLDSLSVQTFSNRNQGNLMDLKYRLDAMIQNPDTDIDDIRKIKQQIDDLTSEK</sequence>
<dbReference type="InterPro" id="IPR003593">
    <property type="entry name" value="AAA+_ATPase"/>
</dbReference>
<feature type="region of interest" description="Disordered" evidence="4">
    <location>
        <begin position="1"/>
        <end position="22"/>
    </location>
</feature>
<evidence type="ECO:0000256" key="3">
    <source>
        <dbReference type="ARBA" id="ARBA00022840"/>
    </source>
</evidence>
<dbReference type="InterPro" id="IPR050611">
    <property type="entry name" value="ABCF"/>
</dbReference>
<dbReference type="Proteomes" id="UP001522905">
    <property type="component" value="Unassembled WGS sequence"/>
</dbReference>
<dbReference type="RefSeq" id="WP_248601754.1">
    <property type="nucleotide sequence ID" value="NZ_CAXMLZ010000002.1"/>
</dbReference>
<organism evidence="6 7">
    <name type="scientific">Apilactobacillus xinyiensis</name>
    <dbReference type="NCBI Taxonomy" id="2841032"/>
    <lineage>
        <taxon>Bacteria</taxon>
        <taxon>Bacillati</taxon>
        <taxon>Bacillota</taxon>
        <taxon>Bacilli</taxon>
        <taxon>Lactobacillales</taxon>
        <taxon>Lactobacillaceae</taxon>
        <taxon>Apilactobacillus</taxon>
    </lineage>
</organism>
<feature type="compositionally biased region" description="Basic and acidic residues" evidence="4">
    <location>
        <begin position="7"/>
        <end position="19"/>
    </location>
</feature>
<evidence type="ECO:0000256" key="2">
    <source>
        <dbReference type="ARBA" id="ARBA00022741"/>
    </source>
</evidence>
<evidence type="ECO:0000313" key="6">
    <source>
        <dbReference type="EMBL" id="MCK8624867.1"/>
    </source>
</evidence>
<keyword evidence="2" id="KW-0547">Nucleotide-binding</keyword>
<dbReference type="InterPro" id="IPR003439">
    <property type="entry name" value="ABC_transporter-like_ATP-bd"/>
</dbReference>
<keyword evidence="1" id="KW-0677">Repeat</keyword>